<accession>A0ABY1P245</accession>
<name>A0ABY1P245_9HYPH</name>
<proteinExistence type="predicted"/>
<evidence type="ECO:0000313" key="3">
    <source>
        <dbReference type="Proteomes" id="UP001157914"/>
    </source>
</evidence>
<evidence type="ECO:0000259" key="1">
    <source>
        <dbReference type="Pfam" id="PF11695"/>
    </source>
</evidence>
<sequence length="200" mass="22470">MPAHLAVYTFNQFIAPYQSDAIKGFRDAEPGAFAEMDRAHGFIARSGYDGEDGPESWGTQVFPKCWENLNGDGWAPSTLSVWETMEVLMAATYHGHHGHAYRQGNMWHLARPGIPEFVLWWIPAGHRPDWSEAVNRFEDLMDNGPSVRAFSFKKAFAPNGQAIKPDAARVKAIARENRALAESGEAFTRPRIVHKMTTNR</sequence>
<dbReference type="RefSeq" id="WP_155193755.1">
    <property type="nucleotide sequence ID" value="NZ_BAAAEA010000002.1"/>
</dbReference>
<evidence type="ECO:0000313" key="2">
    <source>
        <dbReference type="EMBL" id="SMP24133.1"/>
    </source>
</evidence>
<comment type="caution">
    <text evidence="2">The sequence shown here is derived from an EMBL/GenBank/DDBJ whole genome shotgun (WGS) entry which is preliminary data.</text>
</comment>
<keyword evidence="3" id="KW-1185">Reference proteome</keyword>
<dbReference type="Proteomes" id="UP001157914">
    <property type="component" value="Unassembled WGS sequence"/>
</dbReference>
<gene>
    <name evidence="2" type="ORF">SAMN06265374_2378</name>
</gene>
<dbReference type="EMBL" id="FXTT01000003">
    <property type="protein sequence ID" value="SMP24133.1"/>
    <property type="molecule type" value="Genomic_DNA"/>
</dbReference>
<organism evidence="2 3">
    <name type="scientific">Roseibium denhamense</name>
    <dbReference type="NCBI Taxonomy" id="76305"/>
    <lineage>
        <taxon>Bacteria</taxon>
        <taxon>Pseudomonadati</taxon>
        <taxon>Pseudomonadota</taxon>
        <taxon>Alphaproteobacteria</taxon>
        <taxon>Hyphomicrobiales</taxon>
        <taxon>Stappiaceae</taxon>
        <taxon>Roseibium</taxon>
    </lineage>
</organism>
<dbReference type="InterPro" id="IPR021708">
    <property type="entry name" value="DUF3291"/>
</dbReference>
<reference evidence="2 3" key="1">
    <citation type="submission" date="2017-05" db="EMBL/GenBank/DDBJ databases">
        <authorList>
            <person name="Varghese N."/>
            <person name="Submissions S."/>
        </authorList>
    </citation>
    <scope>NUCLEOTIDE SEQUENCE [LARGE SCALE GENOMIC DNA]</scope>
    <source>
        <strain evidence="2 3">DSM 15949</strain>
    </source>
</reference>
<dbReference type="Pfam" id="PF11695">
    <property type="entry name" value="DUF3291"/>
    <property type="match status" value="1"/>
</dbReference>
<protein>
    <recommendedName>
        <fullName evidence="1">DUF3291 domain-containing protein</fullName>
    </recommendedName>
</protein>
<feature type="domain" description="DUF3291" evidence="1">
    <location>
        <begin position="5"/>
        <end position="154"/>
    </location>
</feature>